<dbReference type="OrthoDB" id="39513at10239"/>
<sequence>MKIRIHEHTTYNYCEDCGLESSLIYSVSGDGISFKQGDHAYCYGTESGDIENVLKELFLRLQSKGIDARLPVMIDNDIDSVLNYESFIHSGYVHYLNTLGVNVKLTYSTEDYPDMDGGDYIDIEDDYES</sequence>
<dbReference type="EMBL" id="JQ513383">
    <property type="protein sequence ID" value="AFA44289.1"/>
    <property type="molecule type" value="Genomic_DNA"/>
</dbReference>
<dbReference type="RefSeq" id="YP_007007171.1">
    <property type="nucleotide sequence ID" value="NC_019526.1"/>
</dbReference>
<gene>
    <name evidence="1" type="ORF">RaK2_00016</name>
</gene>
<keyword evidence="2" id="KW-1185">Reference proteome</keyword>
<accession>H6X3H3</accession>
<name>H6X3H3_9CAUD</name>
<evidence type="ECO:0000313" key="2">
    <source>
        <dbReference type="Proteomes" id="UP000007524"/>
    </source>
</evidence>
<protein>
    <submittedName>
        <fullName evidence="1">Uncharacterized protein</fullName>
    </submittedName>
</protein>
<dbReference type="GeneID" id="14012594"/>
<organism evidence="1 2">
    <name type="scientific">Klebsiella phage vB_KleM_RaK2</name>
    <dbReference type="NCBI Taxonomy" id="1147094"/>
    <lineage>
        <taxon>Viruses</taxon>
        <taxon>Duplodnaviria</taxon>
        <taxon>Heunggongvirae</taxon>
        <taxon>Uroviricota</taxon>
        <taxon>Caudoviricetes</taxon>
        <taxon>Alcyoneusvirus</taxon>
        <taxon>Alcyoneusvirus RaK2</taxon>
    </lineage>
</organism>
<reference evidence="1 2" key="1">
    <citation type="journal article" date="2012" name="J. Virol.">
        <title>Genome of Klebsiella sp.-Infecting Bacteriophage vB_KleM_RaK2.</title>
        <authorList>
            <person name="Simoliunas E."/>
            <person name="Kaliniene L."/>
            <person name="Truncaite L."/>
            <person name="Klausa V."/>
            <person name="Zajanckauskaite A."/>
            <person name="Meskys R."/>
        </authorList>
    </citation>
    <scope>NUCLEOTIDE SEQUENCE [LARGE SCALE GENOMIC DNA]</scope>
</reference>
<proteinExistence type="predicted"/>
<dbReference type="KEGG" id="vg:14012594"/>
<dbReference type="Proteomes" id="UP000007524">
    <property type="component" value="Segment"/>
</dbReference>
<evidence type="ECO:0000313" key="1">
    <source>
        <dbReference type="EMBL" id="AFA44289.1"/>
    </source>
</evidence>